<keyword evidence="1" id="KW-0812">Transmembrane</keyword>
<protein>
    <submittedName>
        <fullName evidence="2">Putative spore protein YtfJ</fullName>
    </submittedName>
</protein>
<keyword evidence="3" id="KW-1185">Reference proteome</keyword>
<sequence length="115" mass="11852">MKIAELFARAKETMDARVVYAEPVEKDGITVIPAARVFGGGGGGNGQDKLGQEAEGGGLGLVARPVGAFVIQDGKVWWQPAIDVNRLIATVGGVAIAGLLVGVRILRLRAGSEEG</sequence>
<evidence type="ECO:0000313" key="2">
    <source>
        <dbReference type="EMBL" id="TDV57346.1"/>
    </source>
</evidence>
<comment type="caution">
    <text evidence="2">The sequence shown here is derived from an EMBL/GenBank/DDBJ whole genome shotgun (WGS) entry which is preliminary data.</text>
</comment>
<feature type="transmembrane region" description="Helical" evidence="1">
    <location>
        <begin position="87"/>
        <end position="106"/>
    </location>
</feature>
<dbReference type="Proteomes" id="UP000294927">
    <property type="component" value="Unassembled WGS sequence"/>
</dbReference>
<dbReference type="RefSeq" id="WP_133900641.1">
    <property type="nucleotide sequence ID" value="NZ_SOCP01000001.1"/>
</dbReference>
<dbReference type="AlphaFoldDB" id="A0A4R7W3W0"/>
<keyword evidence="1" id="KW-0472">Membrane</keyword>
<dbReference type="EMBL" id="SOCP01000001">
    <property type="protein sequence ID" value="TDV57346.1"/>
    <property type="molecule type" value="Genomic_DNA"/>
</dbReference>
<evidence type="ECO:0000256" key="1">
    <source>
        <dbReference type="SAM" id="Phobius"/>
    </source>
</evidence>
<gene>
    <name evidence="2" type="ORF">CLV71_101217</name>
</gene>
<evidence type="ECO:0000313" key="3">
    <source>
        <dbReference type="Proteomes" id="UP000294927"/>
    </source>
</evidence>
<proteinExistence type="predicted"/>
<accession>A0A4R7W3W0</accession>
<organism evidence="2 3">
    <name type="scientific">Actinophytocola oryzae</name>
    <dbReference type="NCBI Taxonomy" id="502181"/>
    <lineage>
        <taxon>Bacteria</taxon>
        <taxon>Bacillati</taxon>
        <taxon>Actinomycetota</taxon>
        <taxon>Actinomycetes</taxon>
        <taxon>Pseudonocardiales</taxon>
        <taxon>Pseudonocardiaceae</taxon>
    </lineage>
</organism>
<dbReference type="OrthoDB" id="3830295at2"/>
<reference evidence="2 3" key="1">
    <citation type="submission" date="2019-03" db="EMBL/GenBank/DDBJ databases">
        <title>Genomic Encyclopedia of Archaeal and Bacterial Type Strains, Phase II (KMG-II): from individual species to whole genera.</title>
        <authorList>
            <person name="Goeker M."/>
        </authorList>
    </citation>
    <scope>NUCLEOTIDE SEQUENCE [LARGE SCALE GENOMIC DNA]</scope>
    <source>
        <strain evidence="2 3">DSM 45499</strain>
    </source>
</reference>
<name>A0A4R7W3W0_9PSEU</name>
<keyword evidence="1" id="KW-1133">Transmembrane helix</keyword>